<dbReference type="GO" id="GO:0005737">
    <property type="term" value="C:cytoplasm"/>
    <property type="evidence" value="ECO:0007669"/>
    <property type="project" value="TreeGrafter"/>
</dbReference>
<evidence type="ECO:0000256" key="11">
    <source>
        <dbReference type="ARBA" id="ARBA00041373"/>
    </source>
</evidence>
<sequence>MEGFKNVRFESREPRLFCSSVSEHATITGEYLYRRWRTLLKEGDLAPDFTLPASSGKSVSLSDYRGKNVILYFYPKDLTPGCTTQSCDFRDHQGTFSDLDTVILGVSLDDLKSHAKFIEKHGLPFLLLSDTEAEVSRMYDVYKEKNMFGKKKWGIERSTFIIDREGKLAKIYRKVKVQGHVEDTLAFVKEHLNT</sequence>
<evidence type="ECO:0000256" key="10">
    <source>
        <dbReference type="ARBA" id="ARBA00038489"/>
    </source>
</evidence>
<dbReference type="CDD" id="cd03017">
    <property type="entry name" value="PRX_BCP"/>
    <property type="match status" value="1"/>
</dbReference>
<keyword evidence="8" id="KW-0676">Redox-active center</keyword>
<evidence type="ECO:0000313" key="15">
    <source>
        <dbReference type="Proteomes" id="UP000503088"/>
    </source>
</evidence>
<evidence type="ECO:0000256" key="6">
    <source>
        <dbReference type="ARBA" id="ARBA00023002"/>
    </source>
</evidence>
<comment type="function">
    <text evidence="1">Thiol-specific peroxidase that catalyzes the reduction of hydrogen peroxide and organic hydroperoxides to water and alcohols, respectively. Plays a role in cell protection against oxidative stress by detoxifying peroxides and as sensor of hydrogen peroxide-mediated signaling events.</text>
</comment>
<dbReference type="Pfam" id="PF00578">
    <property type="entry name" value="AhpC-TSA"/>
    <property type="match status" value="1"/>
</dbReference>
<dbReference type="NCBIfam" id="NF006960">
    <property type="entry name" value="PRK09437.1"/>
    <property type="match status" value="1"/>
</dbReference>
<organism evidence="14 15">
    <name type="scientific">Kroppenstedtia pulmonis</name>
    <dbReference type="NCBI Taxonomy" id="1380685"/>
    <lineage>
        <taxon>Bacteria</taxon>
        <taxon>Bacillati</taxon>
        <taxon>Bacillota</taxon>
        <taxon>Bacilli</taxon>
        <taxon>Bacillales</taxon>
        <taxon>Thermoactinomycetaceae</taxon>
        <taxon>Kroppenstedtia</taxon>
    </lineage>
</organism>
<gene>
    <name evidence="14" type="primary">bcp</name>
    <name evidence="14" type="ORF">GXN76_02495</name>
</gene>
<comment type="catalytic activity">
    <reaction evidence="12">
        <text>a hydroperoxide + [thioredoxin]-dithiol = an alcohol + [thioredoxin]-disulfide + H2O</text>
        <dbReference type="Rhea" id="RHEA:62620"/>
        <dbReference type="Rhea" id="RHEA-COMP:10698"/>
        <dbReference type="Rhea" id="RHEA-COMP:10700"/>
        <dbReference type="ChEBI" id="CHEBI:15377"/>
        <dbReference type="ChEBI" id="CHEBI:29950"/>
        <dbReference type="ChEBI" id="CHEBI:30879"/>
        <dbReference type="ChEBI" id="CHEBI:35924"/>
        <dbReference type="ChEBI" id="CHEBI:50058"/>
        <dbReference type="EC" id="1.11.1.24"/>
    </reaction>
</comment>
<dbReference type="InterPro" id="IPR036249">
    <property type="entry name" value="Thioredoxin-like_sf"/>
</dbReference>
<evidence type="ECO:0000256" key="3">
    <source>
        <dbReference type="ARBA" id="ARBA00013017"/>
    </source>
</evidence>
<keyword evidence="6 14" id="KW-0560">Oxidoreductase</keyword>
<comment type="subunit">
    <text evidence="2">Monomer.</text>
</comment>
<dbReference type="EC" id="1.11.1.24" evidence="3"/>
<dbReference type="EMBL" id="CP048104">
    <property type="protein sequence ID" value="QKG83453.1"/>
    <property type="molecule type" value="Genomic_DNA"/>
</dbReference>
<keyword evidence="4 14" id="KW-0575">Peroxidase</keyword>
<evidence type="ECO:0000256" key="5">
    <source>
        <dbReference type="ARBA" id="ARBA00022862"/>
    </source>
</evidence>
<evidence type="ECO:0000256" key="7">
    <source>
        <dbReference type="ARBA" id="ARBA00023157"/>
    </source>
</evidence>
<dbReference type="AlphaFoldDB" id="A0A7D4BUW1"/>
<protein>
    <recommendedName>
        <fullName evidence="3">thioredoxin-dependent peroxiredoxin</fullName>
        <ecNumber evidence="3">1.11.1.24</ecNumber>
    </recommendedName>
    <alternativeName>
        <fullName evidence="11">Bacterioferritin comigratory protein</fullName>
    </alternativeName>
    <alternativeName>
        <fullName evidence="9">Thioredoxin peroxidase</fullName>
    </alternativeName>
</protein>
<accession>A0A7D4BUW1</accession>
<keyword evidence="15" id="KW-1185">Reference proteome</keyword>
<dbReference type="InterPro" id="IPR013766">
    <property type="entry name" value="Thioredoxin_domain"/>
</dbReference>
<evidence type="ECO:0000256" key="8">
    <source>
        <dbReference type="ARBA" id="ARBA00023284"/>
    </source>
</evidence>
<keyword evidence="5" id="KW-0049">Antioxidant</keyword>
<dbReference type="FunFam" id="3.40.30.10:FF:000007">
    <property type="entry name" value="Thioredoxin-dependent thiol peroxidase"/>
    <property type="match status" value="1"/>
</dbReference>
<keyword evidence="7" id="KW-1015">Disulfide bond</keyword>
<evidence type="ECO:0000256" key="1">
    <source>
        <dbReference type="ARBA" id="ARBA00003330"/>
    </source>
</evidence>
<evidence type="ECO:0000256" key="9">
    <source>
        <dbReference type="ARBA" id="ARBA00032824"/>
    </source>
</evidence>
<evidence type="ECO:0000313" key="14">
    <source>
        <dbReference type="EMBL" id="QKG83453.1"/>
    </source>
</evidence>
<feature type="domain" description="Thioredoxin" evidence="13">
    <location>
        <begin position="40"/>
        <end position="193"/>
    </location>
</feature>
<dbReference type="SUPFAM" id="SSF52833">
    <property type="entry name" value="Thioredoxin-like"/>
    <property type="match status" value="1"/>
</dbReference>
<evidence type="ECO:0000256" key="12">
    <source>
        <dbReference type="ARBA" id="ARBA00049091"/>
    </source>
</evidence>
<name>A0A7D4BUW1_9BACL</name>
<proteinExistence type="inferred from homology"/>
<evidence type="ECO:0000259" key="13">
    <source>
        <dbReference type="PROSITE" id="PS51352"/>
    </source>
</evidence>
<evidence type="ECO:0000256" key="2">
    <source>
        <dbReference type="ARBA" id="ARBA00011245"/>
    </source>
</evidence>
<comment type="similarity">
    <text evidence="10">Belongs to the peroxiredoxin family. BCP/PrxQ subfamily.</text>
</comment>
<dbReference type="PANTHER" id="PTHR42801">
    <property type="entry name" value="THIOREDOXIN-DEPENDENT PEROXIDE REDUCTASE"/>
    <property type="match status" value="1"/>
</dbReference>
<dbReference type="InterPro" id="IPR050924">
    <property type="entry name" value="Peroxiredoxin_BCP/PrxQ"/>
</dbReference>
<dbReference type="Proteomes" id="UP000503088">
    <property type="component" value="Chromosome"/>
</dbReference>
<reference evidence="14 15" key="1">
    <citation type="submission" date="2020-01" db="EMBL/GenBank/DDBJ databases">
        <authorList>
            <person name="Gulvik C.A."/>
            <person name="Batra D.G."/>
        </authorList>
    </citation>
    <scope>NUCLEOTIDE SEQUENCE [LARGE SCALE GENOMIC DNA]</scope>
    <source>
        <strain evidence="14 15">W9323</strain>
    </source>
</reference>
<dbReference type="GO" id="GO:0034599">
    <property type="term" value="P:cellular response to oxidative stress"/>
    <property type="evidence" value="ECO:0007669"/>
    <property type="project" value="TreeGrafter"/>
</dbReference>
<dbReference type="Gene3D" id="3.40.30.10">
    <property type="entry name" value="Glutaredoxin"/>
    <property type="match status" value="1"/>
</dbReference>
<dbReference type="GO" id="GO:0008379">
    <property type="term" value="F:thioredoxin peroxidase activity"/>
    <property type="evidence" value="ECO:0007669"/>
    <property type="project" value="TreeGrafter"/>
</dbReference>
<dbReference type="GO" id="GO:0045454">
    <property type="term" value="P:cell redox homeostasis"/>
    <property type="evidence" value="ECO:0007669"/>
    <property type="project" value="TreeGrafter"/>
</dbReference>
<dbReference type="PROSITE" id="PS51352">
    <property type="entry name" value="THIOREDOXIN_2"/>
    <property type="match status" value="1"/>
</dbReference>
<evidence type="ECO:0000256" key="4">
    <source>
        <dbReference type="ARBA" id="ARBA00022559"/>
    </source>
</evidence>
<dbReference type="PANTHER" id="PTHR42801:SF4">
    <property type="entry name" value="AHPC_TSA FAMILY PROTEIN"/>
    <property type="match status" value="1"/>
</dbReference>
<dbReference type="InterPro" id="IPR000866">
    <property type="entry name" value="AhpC/TSA"/>
</dbReference>
<dbReference type="KEGG" id="kpul:GXN76_02495"/>